<dbReference type="Proteomes" id="UP000248783">
    <property type="component" value="Unassembled WGS sequence"/>
</dbReference>
<comment type="caution">
    <text evidence="5">The sequence shown here is derived from an EMBL/GenBank/DDBJ whole genome shotgun (WGS) entry which is preliminary data.</text>
</comment>
<evidence type="ECO:0000256" key="3">
    <source>
        <dbReference type="ARBA" id="ARBA00022679"/>
    </source>
</evidence>
<evidence type="ECO:0000313" key="5">
    <source>
        <dbReference type="EMBL" id="PZR54259.1"/>
    </source>
</evidence>
<dbReference type="PANTHER" id="PTHR12526">
    <property type="entry name" value="GLYCOSYLTRANSFERASE"/>
    <property type="match status" value="1"/>
</dbReference>
<reference evidence="5 6" key="1">
    <citation type="submission" date="2018-06" db="EMBL/GenBank/DDBJ databases">
        <title>Whole genome sequencing of a novel hydrocarbon degrading bacterial strain, PW21 isolated from oil contaminated produced water sample.</title>
        <authorList>
            <person name="Nagkirti P."/>
            <person name="Shaikh A."/>
            <person name="Gowdaman V."/>
            <person name="Engineer A.E."/>
            <person name="Dagar S."/>
            <person name="Dhakephalkar P.K."/>
        </authorList>
    </citation>
    <scope>NUCLEOTIDE SEQUENCE [LARGE SCALE GENOMIC DNA]</scope>
    <source>
        <strain evidence="5 6">PW21</strain>
    </source>
</reference>
<organism evidence="5 6">
    <name type="scientific">Xylanimonas oleitrophica</name>
    <dbReference type="NCBI Taxonomy" id="2607479"/>
    <lineage>
        <taxon>Bacteria</taxon>
        <taxon>Bacillati</taxon>
        <taxon>Actinomycetota</taxon>
        <taxon>Actinomycetes</taxon>
        <taxon>Micrococcales</taxon>
        <taxon>Promicromonosporaceae</taxon>
        <taxon>Xylanimonas</taxon>
    </lineage>
</organism>
<dbReference type="Pfam" id="PF00534">
    <property type="entry name" value="Glycos_transf_1"/>
    <property type="match status" value="1"/>
</dbReference>
<dbReference type="Gene3D" id="3.40.50.2000">
    <property type="entry name" value="Glycogen Phosphorylase B"/>
    <property type="match status" value="2"/>
</dbReference>
<keyword evidence="6" id="KW-1185">Reference proteome</keyword>
<proteinExistence type="inferred from homology"/>
<dbReference type="AlphaFoldDB" id="A0A2W5WRX5"/>
<evidence type="ECO:0000256" key="1">
    <source>
        <dbReference type="ARBA" id="ARBA00009481"/>
    </source>
</evidence>
<dbReference type="EMBL" id="QKWH01000002">
    <property type="protein sequence ID" value="PZR54259.1"/>
    <property type="molecule type" value="Genomic_DNA"/>
</dbReference>
<protein>
    <submittedName>
        <fullName evidence="5">Phosphohistidine phosphatase</fullName>
    </submittedName>
</protein>
<dbReference type="InterPro" id="IPR001296">
    <property type="entry name" value="Glyco_trans_1"/>
</dbReference>
<dbReference type="RefSeq" id="WP_111250116.1">
    <property type="nucleotide sequence ID" value="NZ_QKWH01000002.1"/>
</dbReference>
<keyword evidence="2" id="KW-0328">Glycosyltransferase</keyword>
<gene>
    <name evidence="5" type="ORF">DNL40_04930</name>
</gene>
<dbReference type="PANTHER" id="PTHR12526:SF640">
    <property type="entry name" value="COLANIC ACID BIOSYNTHESIS GLYCOSYLTRANSFERASE WCAL-RELATED"/>
    <property type="match status" value="1"/>
</dbReference>
<comment type="similarity">
    <text evidence="1">Belongs to the glycosyltransferase group 1 family. Glycosyltransferase 4 subfamily.</text>
</comment>
<sequence>MTAPADDDRPRPHVLVGAYALGPGDEPEAGAGWAFAVAAAARHEVWAVTRRRFRPAVTQALAADPRLAAHLHVTYVDAPAAVLALKRLPGGVYWYYAWWQALLARTARRLHAQVGFDVLHHVTWANDWMPCGLARVEGVPLVWGPVGGASRTPYRRLRRWLGVRGVVVERLRDTVVALARRRWGDAAARRASLVVAQNPEVAERFAGARRVVVEPNAVVDPEVEPAPAPAGTTPGEPAVPARTAVHVARLIPWKGTALALDALARPEARGWRLDVYGDGPLRRALEARARRLGLTGRVRFHGRRPRSEVLAATARADALLFPSMHDQAGWVAAEASTLGTPVVCLPLGGPPLLAQPAAFVAALEGDVVGNLARALVAAGEAGGTRHGRWSAARLPGLLAGWYAAAAADAAALAAPTAPAVPAQGPAADA</sequence>
<evidence type="ECO:0000313" key="6">
    <source>
        <dbReference type="Proteomes" id="UP000248783"/>
    </source>
</evidence>
<feature type="domain" description="Glycosyl transferase family 1" evidence="4">
    <location>
        <begin position="243"/>
        <end position="353"/>
    </location>
</feature>
<dbReference type="SUPFAM" id="SSF53756">
    <property type="entry name" value="UDP-Glycosyltransferase/glycogen phosphorylase"/>
    <property type="match status" value="1"/>
</dbReference>
<accession>A0A2W5WRX5</accession>
<evidence type="ECO:0000259" key="4">
    <source>
        <dbReference type="Pfam" id="PF00534"/>
    </source>
</evidence>
<keyword evidence="3" id="KW-0808">Transferase</keyword>
<name>A0A2W5WRX5_9MICO</name>
<evidence type="ECO:0000256" key="2">
    <source>
        <dbReference type="ARBA" id="ARBA00022676"/>
    </source>
</evidence>
<dbReference type="GO" id="GO:0016757">
    <property type="term" value="F:glycosyltransferase activity"/>
    <property type="evidence" value="ECO:0007669"/>
    <property type="project" value="UniProtKB-KW"/>
</dbReference>